<keyword evidence="8 15" id="KW-0547">Nucleotide-binding</keyword>
<dbReference type="FunFam" id="3.30.56.10:FF:000002">
    <property type="entry name" value="Phenylalanine--tRNA ligase beta subunit"/>
    <property type="match status" value="1"/>
</dbReference>
<evidence type="ECO:0000256" key="8">
    <source>
        <dbReference type="ARBA" id="ARBA00022741"/>
    </source>
</evidence>
<dbReference type="InterPro" id="IPR041616">
    <property type="entry name" value="PheRS_beta_core"/>
</dbReference>
<evidence type="ECO:0000256" key="15">
    <source>
        <dbReference type="HAMAP-Rule" id="MF_00283"/>
    </source>
</evidence>
<evidence type="ECO:0000256" key="6">
    <source>
        <dbReference type="ARBA" id="ARBA00022598"/>
    </source>
</evidence>
<feature type="domain" description="FDX-ACB" evidence="18">
    <location>
        <begin position="699"/>
        <end position="792"/>
    </location>
</feature>
<evidence type="ECO:0000256" key="9">
    <source>
        <dbReference type="ARBA" id="ARBA00022840"/>
    </source>
</evidence>
<dbReference type="SUPFAM" id="SSF56037">
    <property type="entry name" value="PheT/TilS domain"/>
    <property type="match status" value="1"/>
</dbReference>
<dbReference type="Gene3D" id="2.40.50.140">
    <property type="entry name" value="Nucleic acid-binding proteins"/>
    <property type="match status" value="1"/>
</dbReference>
<evidence type="ECO:0000259" key="19">
    <source>
        <dbReference type="PROSITE" id="PS51483"/>
    </source>
</evidence>
<dbReference type="InterPro" id="IPR033714">
    <property type="entry name" value="tRNA_bind_bactPheRS"/>
</dbReference>
<keyword evidence="10 15" id="KW-0460">Magnesium</keyword>
<dbReference type="RefSeq" id="WP_261850963.1">
    <property type="nucleotide sequence ID" value="NZ_BQXY01000001.1"/>
</dbReference>
<keyword evidence="12 15" id="KW-0648">Protein biosynthesis</keyword>
<keyword evidence="9 15" id="KW-0067">ATP-binding</keyword>
<dbReference type="Gene3D" id="3.30.56.10">
    <property type="match status" value="2"/>
</dbReference>
<dbReference type="PROSITE" id="PS51483">
    <property type="entry name" value="B5"/>
    <property type="match status" value="1"/>
</dbReference>
<dbReference type="SUPFAM" id="SSF54991">
    <property type="entry name" value="Anticodon-binding domain of PheRS"/>
    <property type="match status" value="1"/>
</dbReference>
<comment type="similarity">
    <text evidence="2 15">Belongs to the phenylalanyl-tRNA synthetase beta subunit family. Type 1 subfamily.</text>
</comment>
<evidence type="ECO:0000313" key="20">
    <source>
        <dbReference type="EMBL" id="GKU23931.1"/>
    </source>
</evidence>
<dbReference type="Gene3D" id="3.30.70.380">
    <property type="entry name" value="Ferrodoxin-fold anticodon-binding domain"/>
    <property type="match status" value="1"/>
</dbReference>
<protein>
    <recommendedName>
        <fullName evidence="15">Phenylalanine--tRNA ligase beta subunit</fullName>
        <ecNumber evidence="15">6.1.1.20</ecNumber>
    </recommendedName>
    <alternativeName>
        <fullName evidence="15">Phenylalanyl-tRNA synthetase beta subunit</fullName>
        <shortName evidence="15">PheRS</shortName>
    </alternativeName>
</protein>
<dbReference type="InterPro" id="IPR036690">
    <property type="entry name" value="Fdx_antiC-bd_sf"/>
</dbReference>
<dbReference type="FunFam" id="3.30.70.380:FF:000001">
    <property type="entry name" value="Phenylalanine--tRNA ligase beta subunit"/>
    <property type="match status" value="1"/>
</dbReference>
<dbReference type="EMBL" id="BQXY01000001">
    <property type="protein sequence ID" value="GKU23931.1"/>
    <property type="molecule type" value="Genomic_DNA"/>
</dbReference>
<dbReference type="GO" id="GO:0005524">
    <property type="term" value="F:ATP binding"/>
    <property type="evidence" value="ECO:0007669"/>
    <property type="project" value="UniProtKB-UniRule"/>
</dbReference>
<dbReference type="CDD" id="cd00769">
    <property type="entry name" value="PheRS_beta_core"/>
    <property type="match status" value="1"/>
</dbReference>
<dbReference type="PANTHER" id="PTHR10947:SF0">
    <property type="entry name" value="PHENYLALANINE--TRNA LIGASE BETA SUBUNIT"/>
    <property type="match status" value="1"/>
</dbReference>
<feature type="domain" description="B5" evidence="19">
    <location>
        <begin position="404"/>
        <end position="479"/>
    </location>
</feature>
<dbReference type="InterPro" id="IPR045864">
    <property type="entry name" value="aa-tRNA-synth_II/BPL/LPL"/>
</dbReference>
<dbReference type="EC" id="6.1.1.20" evidence="15"/>
<dbReference type="InterPro" id="IPR005121">
    <property type="entry name" value="Fdx_antiC-bd"/>
</dbReference>
<dbReference type="NCBIfam" id="NF045760">
    <property type="entry name" value="YtpR"/>
    <property type="match status" value="1"/>
</dbReference>
<dbReference type="InterPro" id="IPR004532">
    <property type="entry name" value="Phe-tRNA-ligase_IIc_bsu_bact"/>
</dbReference>
<dbReference type="InterPro" id="IPR045060">
    <property type="entry name" value="Phe-tRNA-ligase_IIc_bsu"/>
</dbReference>
<dbReference type="FunFam" id="2.40.50.140:FF:000045">
    <property type="entry name" value="Phenylalanine--tRNA ligase beta subunit"/>
    <property type="match status" value="1"/>
</dbReference>
<evidence type="ECO:0000256" key="2">
    <source>
        <dbReference type="ARBA" id="ARBA00008653"/>
    </source>
</evidence>
<dbReference type="SUPFAM" id="SSF55681">
    <property type="entry name" value="Class II aaRS and biotin synthetases"/>
    <property type="match status" value="1"/>
</dbReference>
<keyword evidence="11 16" id="KW-0694">RNA-binding</keyword>
<dbReference type="InterPro" id="IPR005146">
    <property type="entry name" value="B3/B4_tRNA-bd"/>
</dbReference>
<dbReference type="GO" id="GO:0004826">
    <property type="term" value="F:phenylalanine-tRNA ligase activity"/>
    <property type="evidence" value="ECO:0007669"/>
    <property type="project" value="UniProtKB-UniRule"/>
</dbReference>
<dbReference type="Pfam" id="PF03483">
    <property type="entry name" value="B3_4"/>
    <property type="match status" value="1"/>
</dbReference>
<dbReference type="HAMAP" id="MF_00283">
    <property type="entry name" value="Phe_tRNA_synth_beta1"/>
    <property type="match status" value="1"/>
</dbReference>
<comment type="subcellular location">
    <subcellularLocation>
        <location evidence="1 15">Cytoplasm</location>
    </subcellularLocation>
</comment>
<dbReference type="PROSITE" id="PS50886">
    <property type="entry name" value="TRBD"/>
    <property type="match status" value="1"/>
</dbReference>
<dbReference type="GO" id="GO:0140096">
    <property type="term" value="F:catalytic activity, acting on a protein"/>
    <property type="evidence" value="ECO:0007669"/>
    <property type="project" value="UniProtKB-ARBA"/>
</dbReference>
<comment type="subunit">
    <text evidence="3 15">Tetramer of two alpha and two beta subunits.</text>
</comment>
<dbReference type="FunFam" id="3.50.40.10:FF:000001">
    <property type="entry name" value="Phenylalanine--tRNA ligase beta subunit"/>
    <property type="match status" value="1"/>
</dbReference>
<dbReference type="InterPro" id="IPR005147">
    <property type="entry name" value="tRNA_synthase_B5-dom"/>
</dbReference>
<dbReference type="SUPFAM" id="SSF50249">
    <property type="entry name" value="Nucleic acid-binding proteins"/>
    <property type="match status" value="1"/>
</dbReference>
<evidence type="ECO:0000256" key="14">
    <source>
        <dbReference type="ARBA" id="ARBA00049255"/>
    </source>
</evidence>
<dbReference type="Pfam" id="PF03484">
    <property type="entry name" value="B5"/>
    <property type="match status" value="1"/>
</dbReference>
<comment type="caution">
    <text evidence="20">The sequence shown here is derived from an EMBL/GenBank/DDBJ whole genome shotgun (WGS) entry which is preliminary data.</text>
</comment>
<dbReference type="Pfam" id="PF03147">
    <property type="entry name" value="FDX-ACB"/>
    <property type="match status" value="1"/>
</dbReference>
<dbReference type="InterPro" id="IPR012340">
    <property type="entry name" value="NA-bd_OB-fold"/>
</dbReference>
<dbReference type="Gene3D" id="3.30.930.10">
    <property type="entry name" value="Bira Bifunctional Protein, Domain 2"/>
    <property type="match status" value="1"/>
</dbReference>
<comment type="catalytic activity">
    <reaction evidence="14 15">
        <text>tRNA(Phe) + L-phenylalanine + ATP = L-phenylalanyl-tRNA(Phe) + AMP + diphosphate + H(+)</text>
        <dbReference type="Rhea" id="RHEA:19413"/>
        <dbReference type="Rhea" id="RHEA-COMP:9668"/>
        <dbReference type="Rhea" id="RHEA-COMP:9699"/>
        <dbReference type="ChEBI" id="CHEBI:15378"/>
        <dbReference type="ChEBI" id="CHEBI:30616"/>
        <dbReference type="ChEBI" id="CHEBI:33019"/>
        <dbReference type="ChEBI" id="CHEBI:58095"/>
        <dbReference type="ChEBI" id="CHEBI:78442"/>
        <dbReference type="ChEBI" id="CHEBI:78531"/>
        <dbReference type="ChEBI" id="CHEBI:456215"/>
        <dbReference type="EC" id="6.1.1.20"/>
    </reaction>
</comment>
<evidence type="ECO:0000256" key="1">
    <source>
        <dbReference type="ARBA" id="ARBA00004496"/>
    </source>
</evidence>
<dbReference type="GO" id="GO:0016740">
    <property type="term" value="F:transferase activity"/>
    <property type="evidence" value="ECO:0007669"/>
    <property type="project" value="UniProtKB-ARBA"/>
</dbReference>
<evidence type="ECO:0000256" key="4">
    <source>
        <dbReference type="ARBA" id="ARBA00022490"/>
    </source>
</evidence>
<dbReference type="GO" id="GO:0000287">
    <property type="term" value="F:magnesium ion binding"/>
    <property type="evidence" value="ECO:0007669"/>
    <property type="project" value="UniProtKB-UniRule"/>
</dbReference>
<dbReference type="InterPro" id="IPR009061">
    <property type="entry name" value="DNA-bd_dom_put_sf"/>
</dbReference>
<evidence type="ECO:0000259" key="18">
    <source>
        <dbReference type="PROSITE" id="PS51447"/>
    </source>
</evidence>
<dbReference type="InterPro" id="IPR020825">
    <property type="entry name" value="Phe-tRNA_synthase-like_B3/B4"/>
</dbReference>
<evidence type="ECO:0000256" key="13">
    <source>
        <dbReference type="ARBA" id="ARBA00023146"/>
    </source>
</evidence>
<feature type="binding site" evidence="15">
    <location>
        <position position="457"/>
    </location>
    <ligand>
        <name>Mg(2+)</name>
        <dbReference type="ChEBI" id="CHEBI:18420"/>
        <note>shared with alpha subunit</note>
    </ligand>
</feature>
<evidence type="ECO:0000259" key="17">
    <source>
        <dbReference type="PROSITE" id="PS50886"/>
    </source>
</evidence>
<dbReference type="Gene3D" id="3.50.40.10">
    <property type="entry name" value="Phenylalanyl-trna Synthetase, Chain B, domain 3"/>
    <property type="match status" value="1"/>
</dbReference>
<keyword evidence="21" id="KW-1185">Reference proteome</keyword>
<keyword evidence="13 15" id="KW-0030">Aminoacyl-tRNA synthetase</keyword>
<keyword evidence="6 15" id="KW-0436">Ligase</keyword>
<dbReference type="Proteomes" id="UP001057868">
    <property type="component" value="Unassembled WGS sequence"/>
</dbReference>
<evidence type="ECO:0000256" key="11">
    <source>
        <dbReference type="ARBA" id="ARBA00022884"/>
    </source>
</evidence>
<dbReference type="Pfam" id="PF01588">
    <property type="entry name" value="tRNA_bind"/>
    <property type="match status" value="1"/>
</dbReference>
<evidence type="ECO:0000256" key="10">
    <source>
        <dbReference type="ARBA" id="ARBA00022842"/>
    </source>
</evidence>
<dbReference type="InterPro" id="IPR002547">
    <property type="entry name" value="tRNA-bd_dom"/>
</dbReference>
<feature type="binding site" evidence="15">
    <location>
        <position position="466"/>
    </location>
    <ligand>
        <name>Mg(2+)</name>
        <dbReference type="ChEBI" id="CHEBI:18420"/>
        <note>shared with alpha subunit</note>
    </ligand>
</feature>
<dbReference type="GO" id="GO:0006432">
    <property type="term" value="P:phenylalanyl-tRNA aminoacylation"/>
    <property type="evidence" value="ECO:0007669"/>
    <property type="project" value="UniProtKB-UniRule"/>
</dbReference>
<accession>A0A9W5XZK3</accession>
<evidence type="ECO:0000256" key="5">
    <source>
        <dbReference type="ARBA" id="ARBA00022555"/>
    </source>
</evidence>
<evidence type="ECO:0000256" key="7">
    <source>
        <dbReference type="ARBA" id="ARBA00022723"/>
    </source>
</evidence>
<keyword evidence="5 16" id="KW-0820">tRNA-binding</keyword>
<dbReference type="SMART" id="SM00874">
    <property type="entry name" value="B5"/>
    <property type="match status" value="1"/>
</dbReference>
<dbReference type="Pfam" id="PF17759">
    <property type="entry name" value="tRNA_synthFbeta"/>
    <property type="match status" value="1"/>
</dbReference>
<dbReference type="PROSITE" id="PS51447">
    <property type="entry name" value="FDX_ACB"/>
    <property type="match status" value="1"/>
</dbReference>
<name>A0A9W5XZK3_9CLOT</name>
<evidence type="ECO:0000256" key="16">
    <source>
        <dbReference type="PROSITE-ProRule" id="PRU00209"/>
    </source>
</evidence>
<evidence type="ECO:0000313" key="21">
    <source>
        <dbReference type="Proteomes" id="UP001057868"/>
    </source>
</evidence>
<feature type="binding site" evidence="15">
    <location>
        <position position="463"/>
    </location>
    <ligand>
        <name>Mg(2+)</name>
        <dbReference type="ChEBI" id="CHEBI:18420"/>
        <note>shared with alpha subunit</note>
    </ligand>
</feature>
<dbReference type="PANTHER" id="PTHR10947">
    <property type="entry name" value="PHENYLALANYL-TRNA SYNTHETASE BETA CHAIN AND LEUCINE-RICH REPEAT-CONTAINING PROTEIN 47"/>
    <property type="match status" value="1"/>
</dbReference>
<dbReference type="CDD" id="cd02796">
    <property type="entry name" value="tRNA_bind_bactPheRS"/>
    <property type="match status" value="1"/>
</dbReference>
<evidence type="ECO:0000256" key="3">
    <source>
        <dbReference type="ARBA" id="ARBA00011209"/>
    </source>
</evidence>
<organism evidence="20 21">
    <name type="scientific">Clostridium folliculivorans</name>
    <dbReference type="NCBI Taxonomy" id="2886038"/>
    <lineage>
        <taxon>Bacteria</taxon>
        <taxon>Bacillati</taxon>
        <taxon>Bacillota</taxon>
        <taxon>Clostridia</taxon>
        <taxon>Eubacteriales</taxon>
        <taxon>Clostridiaceae</taxon>
        <taxon>Clostridium</taxon>
    </lineage>
</organism>
<evidence type="ECO:0000256" key="12">
    <source>
        <dbReference type="ARBA" id="ARBA00022917"/>
    </source>
</evidence>
<dbReference type="NCBIfam" id="TIGR00472">
    <property type="entry name" value="pheT_bact"/>
    <property type="match status" value="1"/>
</dbReference>
<feature type="domain" description="TRNA-binding" evidence="17">
    <location>
        <begin position="39"/>
        <end position="150"/>
    </location>
</feature>
<sequence length="792" mass="88314">MKVPYLWLKDYVNIDIDAKELADRLTLSGSKVEEVITSGEDITNVVTGKLLKIEPHPDAEKLVICQVEVGQEEPVQIVTGAKNMKENDIVPVALHGSTLPNGLKIKKGKLRGVVSNGMMCSEEELGIAGDEPVHGLMILPENTPLGKDIKDVLGLNKAVIDFEITSNRPDCLSVLGIARETAATLGIEYKNPSVEYKTSGTGNVEDVVKVEVRDALCKRYMARAVKDIKIEPSPTWMQERLLEAGVRPINNVVDITNFVMLELGQPMHAFDKREIKSNKIVVERAKENEKFVTLDEIERNLDTEVLCIKDGEETIGLAGIMGGLQSGIKDDTTEIIFESASFDGTNIRVNSKKLNLRTEASSRFEKDIDPNLTELALNRACALIEELKVGTIVEGTIDIYNERKEPHTMTVDSNWVNKFLGTDISKEQMKEYLDRLELKTTIENDNLVIDVPTFRIDIAIKEDIAEEVARIYGYNNVPMTVIGANSPKDAKNKKLKLDDLVINTMISSGLNQSISYSFVSPKVFDMINLPSDSELRNVVKIKNPLGEDYSLMRTSTLPSMMECLGRNYSRSNEFARLFELGKVYIPKADENQLPNEKNILTIGLYGAVDYLDLKGVVENLIDALAIKNPSFKRQSENVSYHPGKTAELFIGKEKVGVLGEIHPDVADNYGIDTNAYVAELDLDILYANSNTEKKYKPLPKYPAVTRDIALLVEDAILVQEIEETIRKAGGNLVETVKLFDVYKGQQIPEGKKSIAYAISYRDENKTLTDNEVNKVHDKILRSLEYKIGAQLR</sequence>
<dbReference type="SMART" id="SM00873">
    <property type="entry name" value="B3_4"/>
    <property type="match status" value="1"/>
</dbReference>
<keyword evidence="4 15" id="KW-0963">Cytoplasm</keyword>
<dbReference type="AlphaFoldDB" id="A0A9W5XZK3"/>
<feature type="binding site" evidence="15">
    <location>
        <position position="467"/>
    </location>
    <ligand>
        <name>Mg(2+)</name>
        <dbReference type="ChEBI" id="CHEBI:18420"/>
        <note>shared with alpha subunit</note>
    </ligand>
</feature>
<dbReference type="GO" id="GO:0000049">
    <property type="term" value="F:tRNA binding"/>
    <property type="evidence" value="ECO:0007669"/>
    <property type="project" value="UniProtKB-UniRule"/>
</dbReference>
<dbReference type="SMART" id="SM00896">
    <property type="entry name" value="FDX-ACB"/>
    <property type="match status" value="1"/>
</dbReference>
<comment type="cofactor">
    <cofactor evidence="15">
        <name>Mg(2+)</name>
        <dbReference type="ChEBI" id="CHEBI:18420"/>
    </cofactor>
    <text evidence="15">Binds 2 magnesium ions per tetramer.</text>
</comment>
<proteinExistence type="inferred from homology"/>
<keyword evidence="7 15" id="KW-0479">Metal-binding</keyword>
<reference evidence="20" key="1">
    <citation type="journal article" date="2023" name="Int. J. Syst. Evol. Microbiol.">
        <title>&lt;i&gt;Clostridium folliculivorans&lt;/i&gt; sp. nov., isolated from soil samples of an organic paddy in Japan.</title>
        <authorList>
            <person name="Tazawa J."/>
            <person name="Kobayashi H."/>
            <person name="Tanizawa Y."/>
            <person name="Uchino A."/>
            <person name="Tanaka F."/>
            <person name="Urashima Y."/>
            <person name="Miura S."/>
            <person name="Sakamoto M."/>
            <person name="Ohkuma M."/>
            <person name="Tohno M."/>
        </authorList>
    </citation>
    <scope>NUCLEOTIDE SEQUENCE</scope>
    <source>
        <strain evidence="20">D1-1</strain>
    </source>
</reference>
<dbReference type="SUPFAM" id="SSF46955">
    <property type="entry name" value="Putative DNA-binding domain"/>
    <property type="match status" value="1"/>
</dbReference>
<gene>
    <name evidence="15 20" type="primary">pheT</name>
    <name evidence="20" type="ORF">CFOLD11_07570</name>
</gene>
<dbReference type="GO" id="GO:0009328">
    <property type="term" value="C:phenylalanine-tRNA ligase complex"/>
    <property type="evidence" value="ECO:0007669"/>
    <property type="project" value="TreeGrafter"/>
</dbReference>